<reference evidence="1" key="2">
    <citation type="journal article" date="2022" name="New Phytol.">
        <title>Evolutionary transition to the ectomycorrhizal habit in the genomes of a hyperdiverse lineage of mushroom-forming fungi.</title>
        <authorList>
            <person name="Looney B."/>
            <person name="Miyauchi S."/>
            <person name="Morin E."/>
            <person name="Drula E."/>
            <person name="Courty P.E."/>
            <person name="Kohler A."/>
            <person name="Kuo A."/>
            <person name="LaButti K."/>
            <person name="Pangilinan J."/>
            <person name="Lipzen A."/>
            <person name="Riley R."/>
            <person name="Andreopoulos W."/>
            <person name="He G."/>
            <person name="Johnson J."/>
            <person name="Nolan M."/>
            <person name="Tritt A."/>
            <person name="Barry K.W."/>
            <person name="Grigoriev I.V."/>
            <person name="Nagy L.G."/>
            <person name="Hibbett D."/>
            <person name="Henrissat B."/>
            <person name="Matheny P.B."/>
            <person name="Labbe J."/>
            <person name="Martin F.M."/>
        </authorList>
    </citation>
    <scope>NUCLEOTIDE SEQUENCE</scope>
    <source>
        <strain evidence="1">EC-137</strain>
    </source>
</reference>
<proteinExistence type="predicted"/>
<organism evidence="1 2">
    <name type="scientific">Vararia minispora EC-137</name>
    <dbReference type="NCBI Taxonomy" id="1314806"/>
    <lineage>
        <taxon>Eukaryota</taxon>
        <taxon>Fungi</taxon>
        <taxon>Dikarya</taxon>
        <taxon>Basidiomycota</taxon>
        <taxon>Agaricomycotina</taxon>
        <taxon>Agaricomycetes</taxon>
        <taxon>Russulales</taxon>
        <taxon>Lachnocladiaceae</taxon>
        <taxon>Vararia</taxon>
    </lineage>
</organism>
<name>A0ACB8Q819_9AGAM</name>
<accession>A0ACB8Q819</accession>
<evidence type="ECO:0000313" key="2">
    <source>
        <dbReference type="Proteomes" id="UP000814128"/>
    </source>
</evidence>
<dbReference type="EMBL" id="MU273827">
    <property type="protein sequence ID" value="KAI0027867.1"/>
    <property type="molecule type" value="Genomic_DNA"/>
</dbReference>
<dbReference type="Proteomes" id="UP000814128">
    <property type="component" value="Unassembled WGS sequence"/>
</dbReference>
<keyword evidence="2" id="KW-1185">Reference proteome</keyword>
<protein>
    <submittedName>
        <fullName evidence="1">Uncharacterized protein</fullName>
    </submittedName>
</protein>
<evidence type="ECO:0000313" key="1">
    <source>
        <dbReference type="EMBL" id="KAI0027867.1"/>
    </source>
</evidence>
<comment type="caution">
    <text evidence="1">The sequence shown here is derived from an EMBL/GenBank/DDBJ whole genome shotgun (WGS) entry which is preliminary data.</text>
</comment>
<reference evidence="1" key="1">
    <citation type="submission" date="2021-02" db="EMBL/GenBank/DDBJ databases">
        <authorList>
            <consortium name="DOE Joint Genome Institute"/>
            <person name="Ahrendt S."/>
            <person name="Looney B.P."/>
            <person name="Miyauchi S."/>
            <person name="Morin E."/>
            <person name="Drula E."/>
            <person name="Courty P.E."/>
            <person name="Chicoki N."/>
            <person name="Fauchery L."/>
            <person name="Kohler A."/>
            <person name="Kuo A."/>
            <person name="Labutti K."/>
            <person name="Pangilinan J."/>
            <person name="Lipzen A."/>
            <person name="Riley R."/>
            <person name="Andreopoulos W."/>
            <person name="He G."/>
            <person name="Johnson J."/>
            <person name="Barry K.W."/>
            <person name="Grigoriev I.V."/>
            <person name="Nagy L."/>
            <person name="Hibbett D."/>
            <person name="Henrissat B."/>
            <person name="Matheny P.B."/>
            <person name="Labbe J."/>
            <person name="Martin F."/>
        </authorList>
    </citation>
    <scope>NUCLEOTIDE SEQUENCE</scope>
    <source>
        <strain evidence="1">EC-137</strain>
    </source>
</reference>
<sequence>MRLIDELEYAIQGLPTSIPEAAPGDDVYRSAEWGIDVPEPKLAWMCLNKALDGLVGYDHDVQAVSKIVQRGQWGFMHVVGVIRHFASTYLEVIEGVLLEPKIRRMIDMMATLGAQLSPEPRFANATHLAMQADMRSDDTRHPSPEIQVISVQRSHKGEGARSEGAHITHAEIEVGVLSTHKTILRTLATKKLPNINQALRVAMHQGMSVHAILQVIADISLRKYRPKGFTNDDHHVALVLLHLGGQRALEFAHLALGLPATSTVRALAAAPPLRASPGVPTTDEVVHNINAVFEPLLRGRVDASVFAMMLLSPDARLSSTWSVTLSGTCKTERAPKQRKLLQTVLGGVAAAEALQGICVVCYATDGASTRGKALHEMMTKRRLGPESAIYPYLEDLEYLDLWVGDDDLTVDKDFKHIAFKRVHNCMLRAEGMNMFGTLVTSEILCSHLRDEAAPLDLKEATLNALFNVADKQDVNLAYRLAFLMWDLRRLPLVSGRDVSYIEQRKAINLFADLWFNLMTPYICVSLSLSEQLLRLSTTAHIVLALYRHDSARTRFIPNPLYIDIMLMIKNAYFCVAKAQVDNPGSNWFLISIGTDGLESIFGVVQTMVGNDANADILQLAQRLSHSVEVTNIIAEHPEWDRGPHHLHVTTLGPDMKPADDVDHINAASWCGDICIDRINLRACWSKGRFTAEDANLLVHRSLAFLPPDATILAPFGGAGLLFSTRADADLDAELEDDADDALDDVVQIGDAASAAREADLGLGAEADDQDFYDATRDFEDRLQAEATATGSSASCFSHTIDVGDITMNKSRALAIAFKFSSSPNSTDRLHRVQGEAHYMSHGDDSGRLASTQSAHGSGAALCINHPIATLLECEGSLFVAIAEVIRLKVHSKRADAVSISLLGEPRAVQATYQLLRLIPVPEDTGSPNPRWQAARLLSGLAHTAPGPLILPINPELIATSDGGHTFIFLPDQLLSLAMTLNEQIALACASRDDVPKLLPDPQYPYWNALDQVCFLAEYTQDDGDRVASQTDPKHCTLCKNPATSFDHDTYSGVLIIAHTGAHICYDSRLTTSHRGFPREPCGIPNKPAVWWYNFYYHLLTEHEAMGLIWRKIGTRRPPLVNKKAAKLSVSQALSLSTVLHRLPFDETDNDNNGGDNNNNGCSSGDDNGSDDDNGNSNDNSNGNGGEEEEEEEEDRDNGDVDVDGLGDDDDDDDGDDIGSNFTPRTHP</sequence>
<gene>
    <name evidence="1" type="ORF">K488DRAFT_90370</name>
</gene>